<dbReference type="GO" id="GO:0009297">
    <property type="term" value="P:pilus assembly"/>
    <property type="evidence" value="ECO:0007669"/>
    <property type="project" value="InterPro"/>
</dbReference>
<sequence>MTALQGSPRFTGFIRRLVEEGLISAEDMRSALAHAKQEKVDIVAELINQQQLSPTIIAETISVEFGEPLFDISAYDPAQILRDAIDEKLITKYRILPIFKNSSILYVATSNPTNIEAIDAVRFSTKLNIETIIVEHNKLEKLIEQNFTEESTFEFDEEFDLDVDVESADPNKEEDDSNKGEEAPIVKYINKLLIDAIRMGASDLHFEPYEKIYRVRYRVDGVLRQIATPPLQLANRLSSRLKVMSQMDISEKRVPQDGRIKLKLSKNKAIDFRVNSLPTLFGEKLVLRILDPSSAMLGIDALGYEPEQKELFMQALDKPQGMLLITGPTGSGKTVSLYTGLNILNREDTNISTAEDPVEINLQGINQVNVNNKVGLTFSAALKSFLRQDPDIVMVGEIRDLETAEIAIKAAQTGHMVMSTLHTNSAPETLTRLRNMGVPSFNIATSVNLVIAQRLARRLCSQCKKPADIPKQSLLEMGFTETDLQQPEFQIYEPVGCNECREGYKGRVGIYEVMKVTPEISRIIMEDGNALEIADASARAGFNNLRRSGLIKVMQGVTSLQEVNRVTSE</sequence>
<dbReference type="CDD" id="cd01129">
    <property type="entry name" value="PulE-GspE-like"/>
    <property type="match status" value="1"/>
</dbReference>
<name>A0AAW3VFC2_ACILW</name>
<evidence type="ECO:0000313" key="8">
    <source>
        <dbReference type="Proteomes" id="UP000548425"/>
    </source>
</evidence>
<evidence type="ECO:0000256" key="2">
    <source>
        <dbReference type="ARBA" id="ARBA00006611"/>
    </source>
</evidence>
<organism evidence="7 8">
    <name type="scientific">Acinetobacter lwoffii</name>
    <dbReference type="NCBI Taxonomy" id="28090"/>
    <lineage>
        <taxon>Bacteria</taxon>
        <taxon>Pseudomonadati</taxon>
        <taxon>Pseudomonadota</taxon>
        <taxon>Gammaproteobacteria</taxon>
        <taxon>Moraxellales</taxon>
        <taxon>Moraxellaceae</taxon>
        <taxon>Acinetobacter</taxon>
    </lineage>
</organism>
<dbReference type="Pfam" id="PF00437">
    <property type="entry name" value="T2SSE"/>
    <property type="match status" value="1"/>
</dbReference>
<keyword evidence="4" id="KW-0547">Nucleotide-binding</keyword>
<dbReference type="InterPro" id="IPR013374">
    <property type="entry name" value="ATPase_typ4_pilus-assembl_PilB"/>
</dbReference>
<comment type="similarity">
    <text evidence="2">Belongs to the GSP E family.</text>
</comment>
<dbReference type="PANTHER" id="PTHR30258">
    <property type="entry name" value="TYPE II SECRETION SYSTEM PROTEIN GSPE-RELATED"/>
    <property type="match status" value="1"/>
</dbReference>
<evidence type="ECO:0000256" key="3">
    <source>
        <dbReference type="ARBA" id="ARBA00022490"/>
    </source>
</evidence>
<proteinExistence type="inferred from homology"/>
<dbReference type="FunFam" id="3.40.50.300:FF:000398">
    <property type="entry name" value="Type IV pilus assembly ATPase PilB"/>
    <property type="match status" value="1"/>
</dbReference>
<dbReference type="RefSeq" id="WP_180086793.1">
    <property type="nucleotide sequence ID" value="NZ_JACHLA010000004.1"/>
</dbReference>
<dbReference type="Pfam" id="PF05157">
    <property type="entry name" value="MshEN"/>
    <property type="match status" value="1"/>
</dbReference>
<dbReference type="SUPFAM" id="SSF52540">
    <property type="entry name" value="P-loop containing nucleoside triphosphate hydrolases"/>
    <property type="match status" value="1"/>
</dbReference>
<comment type="subcellular location">
    <subcellularLocation>
        <location evidence="1">Cytoplasm</location>
    </subcellularLocation>
</comment>
<evidence type="ECO:0000256" key="5">
    <source>
        <dbReference type="ARBA" id="ARBA00022840"/>
    </source>
</evidence>
<dbReference type="InterPro" id="IPR037257">
    <property type="entry name" value="T2SS_E_N_sf"/>
</dbReference>
<dbReference type="GO" id="GO:0005737">
    <property type="term" value="C:cytoplasm"/>
    <property type="evidence" value="ECO:0007669"/>
    <property type="project" value="UniProtKB-SubCell"/>
</dbReference>
<dbReference type="InterPro" id="IPR001482">
    <property type="entry name" value="T2SS/T4SS_dom"/>
</dbReference>
<dbReference type="PROSITE" id="PS00662">
    <property type="entry name" value="T2SP_E"/>
    <property type="match status" value="1"/>
</dbReference>
<evidence type="ECO:0000313" key="7">
    <source>
        <dbReference type="EMBL" id="MBB6363121.1"/>
    </source>
</evidence>
<dbReference type="InterPro" id="IPR027417">
    <property type="entry name" value="P-loop_NTPase"/>
</dbReference>
<accession>A0AAW3VFC2</accession>
<dbReference type="Gene3D" id="3.30.300.160">
    <property type="entry name" value="Type II secretion system, protein E, N-terminal domain"/>
    <property type="match status" value="1"/>
</dbReference>
<reference evidence="7 8" key="1">
    <citation type="submission" date="2020-08" db="EMBL/GenBank/DDBJ databases">
        <title>Functional genomics of gut bacteria from endangered species of beetles.</title>
        <authorList>
            <person name="Carlos-Shanley C."/>
        </authorList>
    </citation>
    <scope>NUCLEOTIDE SEQUENCE [LARGE SCALE GENOMIC DNA]</scope>
    <source>
        <strain evidence="7 8">S00127</strain>
    </source>
</reference>
<dbReference type="Gene3D" id="3.40.50.300">
    <property type="entry name" value="P-loop containing nucleotide triphosphate hydrolases"/>
    <property type="match status" value="1"/>
</dbReference>
<dbReference type="NCBIfam" id="TIGR02538">
    <property type="entry name" value="type_IV_pilB"/>
    <property type="match status" value="1"/>
</dbReference>
<dbReference type="GO" id="GO:0005524">
    <property type="term" value="F:ATP binding"/>
    <property type="evidence" value="ECO:0007669"/>
    <property type="project" value="UniProtKB-KW"/>
</dbReference>
<keyword evidence="3" id="KW-0963">Cytoplasm</keyword>
<protein>
    <submittedName>
        <fullName evidence="7">Type IV pilus assembly protein PilB</fullName>
    </submittedName>
</protein>
<comment type="caution">
    <text evidence="7">The sequence shown here is derived from an EMBL/GenBank/DDBJ whole genome shotgun (WGS) entry which is preliminary data.</text>
</comment>
<dbReference type="FunFam" id="3.30.450.90:FF:000001">
    <property type="entry name" value="Type II secretion system ATPase GspE"/>
    <property type="match status" value="1"/>
</dbReference>
<dbReference type="GO" id="GO:0016887">
    <property type="term" value="F:ATP hydrolysis activity"/>
    <property type="evidence" value="ECO:0007669"/>
    <property type="project" value="InterPro"/>
</dbReference>
<dbReference type="Proteomes" id="UP000548425">
    <property type="component" value="Unassembled WGS sequence"/>
</dbReference>
<dbReference type="EMBL" id="JACHLA010000004">
    <property type="protein sequence ID" value="MBB6363121.1"/>
    <property type="molecule type" value="Genomic_DNA"/>
</dbReference>
<feature type="domain" description="Bacterial type II secretion system protein E" evidence="6">
    <location>
        <begin position="386"/>
        <end position="400"/>
    </location>
</feature>
<evidence type="ECO:0000256" key="4">
    <source>
        <dbReference type="ARBA" id="ARBA00022741"/>
    </source>
</evidence>
<dbReference type="Gene3D" id="3.30.450.90">
    <property type="match status" value="1"/>
</dbReference>
<dbReference type="PANTHER" id="PTHR30258:SF1">
    <property type="entry name" value="PROTEIN TRANSPORT PROTEIN HOFB HOMOLOG"/>
    <property type="match status" value="1"/>
</dbReference>
<dbReference type="AlphaFoldDB" id="A0AAW3VFC2"/>
<keyword evidence="5" id="KW-0067">ATP-binding</keyword>
<dbReference type="SUPFAM" id="SSF160246">
    <property type="entry name" value="EspE N-terminal domain-like"/>
    <property type="match status" value="1"/>
</dbReference>
<gene>
    <name evidence="7" type="ORF">HNP34_001242</name>
</gene>
<evidence type="ECO:0000259" key="6">
    <source>
        <dbReference type="PROSITE" id="PS00662"/>
    </source>
</evidence>
<evidence type="ECO:0000256" key="1">
    <source>
        <dbReference type="ARBA" id="ARBA00004496"/>
    </source>
</evidence>
<dbReference type="InterPro" id="IPR007831">
    <property type="entry name" value="T2SS_GspE_N"/>
</dbReference>
<dbReference type="GO" id="GO:0005886">
    <property type="term" value="C:plasma membrane"/>
    <property type="evidence" value="ECO:0007669"/>
    <property type="project" value="TreeGrafter"/>
</dbReference>